<keyword evidence="1 3" id="KW-0597">Phosphoprotein</keyword>
<dbReference type="EMBL" id="CP000472">
    <property type="protein sequence ID" value="ACJ29158.1"/>
    <property type="molecule type" value="Genomic_DNA"/>
</dbReference>
<dbReference type="SUPFAM" id="SSF52172">
    <property type="entry name" value="CheY-like"/>
    <property type="match status" value="1"/>
</dbReference>
<dbReference type="AlphaFoldDB" id="B8CMA1"/>
<dbReference type="PANTHER" id="PTHR43214">
    <property type="entry name" value="TWO-COMPONENT RESPONSE REGULATOR"/>
    <property type="match status" value="1"/>
</dbReference>
<dbReference type="eggNOG" id="COG2197">
    <property type="taxonomic scope" value="Bacteria"/>
</dbReference>
<dbReference type="Pfam" id="PF00072">
    <property type="entry name" value="Response_reg"/>
    <property type="match status" value="1"/>
</dbReference>
<dbReference type="InterPro" id="IPR036388">
    <property type="entry name" value="WH-like_DNA-bd_sf"/>
</dbReference>
<name>B8CMA1_SHEPW</name>
<dbReference type="SUPFAM" id="SSF46894">
    <property type="entry name" value="C-terminal effector domain of the bipartite response regulators"/>
    <property type="match status" value="1"/>
</dbReference>
<evidence type="ECO:0000256" key="2">
    <source>
        <dbReference type="ARBA" id="ARBA00023125"/>
    </source>
</evidence>
<feature type="domain" description="HTH luxR-type" evidence="4">
    <location>
        <begin position="129"/>
        <end position="194"/>
    </location>
</feature>
<dbReference type="InterPro" id="IPR058245">
    <property type="entry name" value="NreC/VraR/RcsB-like_REC"/>
</dbReference>
<keyword evidence="7" id="KW-1185">Reference proteome</keyword>
<dbReference type="CDD" id="cd17535">
    <property type="entry name" value="REC_NarL-like"/>
    <property type="match status" value="1"/>
</dbReference>
<dbReference type="GO" id="GO:0000160">
    <property type="term" value="P:phosphorelay signal transduction system"/>
    <property type="evidence" value="ECO:0007669"/>
    <property type="project" value="InterPro"/>
</dbReference>
<dbReference type="Gene3D" id="3.40.50.2300">
    <property type="match status" value="1"/>
</dbReference>
<dbReference type="GO" id="GO:0003677">
    <property type="term" value="F:DNA binding"/>
    <property type="evidence" value="ECO:0007669"/>
    <property type="project" value="UniProtKB-KW"/>
</dbReference>
<feature type="domain" description="Response regulatory" evidence="5">
    <location>
        <begin position="3"/>
        <end position="117"/>
    </location>
</feature>
<evidence type="ECO:0000256" key="3">
    <source>
        <dbReference type="PROSITE-ProRule" id="PRU00169"/>
    </source>
</evidence>
<gene>
    <name evidence="6" type="ordered locus">swp_2415</name>
</gene>
<dbReference type="KEGG" id="swp:swp_2415"/>
<dbReference type="Gene3D" id="1.10.10.10">
    <property type="entry name" value="Winged helix-like DNA-binding domain superfamily/Winged helix DNA-binding domain"/>
    <property type="match status" value="1"/>
</dbReference>
<protein>
    <submittedName>
        <fullName evidence="6">Response regulator containing a CheY-like receiver domain and an HTH DNA-binding domain</fullName>
    </submittedName>
</protein>
<feature type="modified residue" description="4-aspartylphosphate" evidence="3">
    <location>
        <position position="52"/>
    </location>
</feature>
<dbReference type="SMART" id="SM00448">
    <property type="entry name" value="REC"/>
    <property type="match status" value="1"/>
</dbReference>
<proteinExistence type="predicted"/>
<evidence type="ECO:0000313" key="6">
    <source>
        <dbReference type="EMBL" id="ACJ29158.1"/>
    </source>
</evidence>
<sequence>MSRIIIADDHLIVAQGIAGLLKAEHQVLAIAKDGEELVELVKQHDPELVITDISMPGMTGIAAVAALKRIKKDLRVICLTMHDEQEYAEGAIAAGALGYVLKHEATDDLVDAVNSVLAGKQYLSKSVQVEDSAPTLSARQLSVLRLLAQGKSAKQVADALFISPRTVEFHKYSIMKLIEAKSSAELIQYALSRGLV</sequence>
<dbReference type="OrthoDB" id="9796655at2"/>
<dbReference type="InterPro" id="IPR011006">
    <property type="entry name" value="CheY-like_superfamily"/>
</dbReference>
<dbReference type="PANTHER" id="PTHR43214:SF43">
    <property type="entry name" value="TWO-COMPONENT RESPONSE REGULATOR"/>
    <property type="match status" value="1"/>
</dbReference>
<reference evidence="6 7" key="1">
    <citation type="journal article" date="2008" name="PLoS ONE">
        <title>Environmental adaptation: genomic analysis of the piezotolerant and psychrotolerant deep-sea iron reducing bacterium Shewanella piezotolerans WP3.</title>
        <authorList>
            <person name="Wang F."/>
            <person name="Wang J."/>
            <person name="Jian H."/>
            <person name="Zhang B."/>
            <person name="Li S."/>
            <person name="Wang F."/>
            <person name="Zeng X."/>
            <person name="Gao L."/>
            <person name="Bartlett D.H."/>
            <person name="Yu J."/>
            <person name="Hu S."/>
            <person name="Xiao X."/>
        </authorList>
    </citation>
    <scope>NUCLEOTIDE SEQUENCE [LARGE SCALE GENOMIC DNA]</scope>
    <source>
        <strain evidence="7">WP3 / JCM 13877</strain>
    </source>
</reference>
<dbReference type="Proteomes" id="UP000000753">
    <property type="component" value="Chromosome"/>
</dbReference>
<keyword evidence="2" id="KW-0238">DNA-binding</keyword>
<dbReference type="STRING" id="225849.swp_2415"/>
<dbReference type="HOGENOM" id="CLU_000445_90_1_6"/>
<organism evidence="6 7">
    <name type="scientific">Shewanella piezotolerans (strain WP3 / JCM 13877)</name>
    <dbReference type="NCBI Taxonomy" id="225849"/>
    <lineage>
        <taxon>Bacteria</taxon>
        <taxon>Pseudomonadati</taxon>
        <taxon>Pseudomonadota</taxon>
        <taxon>Gammaproteobacteria</taxon>
        <taxon>Alteromonadales</taxon>
        <taxon>Shewanellaceae</taxon>
        <taxon>Shewanella</taxon>
    </lineage>
</organism>
<dbReference type="PROSITE" id="PS50043">
    <property type="entry name" value="HTH_LUXR_2"/>
    <property type="match status" value="1"/>
</dbReference>
<dbReference type="InterPro" id="IPR016032">
    <property type="entry name" value="Sig_transdc_resp-reg_C-effctor"/>
</dbReference>
<dbReference type="Pfam" id="PF00196">
    <property type="entry name" value="GerE"/>
    <property type="match status" value="1"/>
</dbReference>
<dbReference type="SMART" id="SM00421">
    <property type="entry name" value="HTH_LUXR"/>
    <property type="match status" value="1"/>
</dbReference>
<accession>B8CMA1</accession>
<dbReference type="InterPro" id="IPR001789">
    <property type="entry name" value="Sig_transdc_resp-reg_receiver"/>
</dbReference>
<dbReference type="GO" id="GO:0006355">
    <property type="term" value="P:regulation of DNA-templated transcription"/>
    <property type="evidence" value="ECO:0007669"/>
    <property type="project" value="InterPro"/>
</dbReference>
<evidence type="ECO:0000256" key="1">
    <source>
        <dbReference type="ARBA" id="ARBA00022553"/>
    </source>
</evidence>
<dbReference type="PRINTS" id="PR00038">
    <property type="entry name" value="HTHLUXR"/>
</dbReference>
<dbReference type="RefSeq" id="WP_020912518.1">
    <property type="nucleotide sequence ID" value="NC_011566.1"/>
</dbReference>
<evidence type="ECO:0000259" key="5">
    <source>
        <dbReference type="PROSITE" id="PS50110"/>
    </source>
</evidence>
<dbReference type="CDD" id="cd06170">
    <property type="entry name" value="LuxR_C_like"/>
    <property type="match status" value="1"/>
</dbReference>
<evidence type="ECO:0000259" key="4">
    <source>
        <dbReference type="PROSITE" id="PS50043"/>
    </source>
</evidence>
<evidence type="ECO:0000313" key="7">
    <source>
        <dbReference type="Proteomes" id="UP000000753"/>
    </source>
</evidence>
<dbReference type="InterPro" id="IPR039420">
    <property type="entry name" value="WalR-like"/>
</dbReference>
<dbReference type="PROSITE" id="PS50110">
    <property type="entry name" value="RESPONSE_REGULATORY"/>
    <property type="match status" value="1"/>
</dbReference>
<dbReference type="InterPro" id="IPR000792">
    <property type="entry name" value="Tscrpt_reg_LuxR_C"/>
</dbReference>